<evidence type="ECO:0000313" key="2">
    <source>
        <dbReference type="EMBL" id="EQK44101.1"/>
    </source>
</evidence>
<dbReference type="EMBL" id="AVNC01000014">
    <property type="protein sequence ID" value="EQK44101.1"/>
    <property type="molecule type" value="Genomic_DNA"/>
</dbReference>
<dbReference type="Proteomes" id="UP000015688">
    <property type="component" value="Unassembled WGS sequence"/>
</dbReference>
<dbReference type="GeneID" id="67474253"/>
<feature type="signal peptide" evidence="1">
    <location>
        <begin position="1"/>
        <end position="18"/>
    </location>
</feature>
<feature type="chain" id="PRO_5039593842" evidence="1">
    <location>
        <begin position="19"/>
        <end position="181"/>
    </location>
</feature>
<protein>
    <submittedName>
        <fullName evidence="2">Putative lipoprotein</fullName>
    </submittedName>
</protein>
<dbReference type="AlphaFoldDB" id="T4VTL0"/>
<gene>
    <name evidence="2" type="ORF">C672_0629</name>
</gene>
<sequence>MKKLFFTLLIMLVPVALIGCEGRNQDNIATISKMEDDLEDMGVKYSLDSLKKDEYDIQIYAEEYHNGKLNKKDLLMESTVSINNQNKSIPIDIHNKDKQLSVIVGGSLIELSLDFFNNLENGMALSILDEKREIQLNKELKVAAYSIGNKDHSTHSINLDENYQTSRNEKDLIIYIKVNSI</sequence>
<name>T4VTL0_PARBF</name>
<organism evidence="2 3">
    <name type="scientific">Paraclostridium bifermentans ATCC 638 = DSM 14991</name>
    <dbReference type="NCBI Taxonomy" id="1233171"/>
    <lineage>
        <taxon>Bacteria</taxon>
        <taxon>Bacillati</taxon>
        <taxon>Bacillota</taxon>
        <taxon>Clostridia</taxon>
        <taxon>Peptostreptococcales</taxon>
        <taxon>Peptostreptococcaceae</taxon>
        <taxon>Paraclostridium</taxon>
    </lineage>
</organism>
<dbReference type="PROSITE" id="PS51257">
    <property type="entry name" value="PROKAR_LIPOPROTEIN"/>
    <property type="match status" value="1"/>
</dbReference>
<keyword evidence="1" id="KW-0732">Signal</keyword>
<accession>T4VTL0</accession>
<evidence type="ECO:0000313" key="3">
    <source>
        <dbReference type="Proteomes" id="UP000015688"/>
    </source>
</evidence>
<reference evidence="2 3" key="1">
    <citation type="submission" date="2013-06" db="EMBL/GenBank/DDBJ databases">
        <authorList>
            <person name="Walk S."/>
            <person name="Aronoff D."/>
            <person name="Young V.Y."/>
            <person name="Marsh J."/>
            <person name="Harrison L."/>
            <person name="Daugherty S.C."/>
            <person name="Shefchek K.A."/>
            <person name="Hine E.E."/>
            <person name="Tallon L.J."/>
            <person name="Sadzewicz L.K."/>
            <person name="Rasko D.A."/>
        </authorList>
    </citation>
    <scope>NUCLEOTIDE SEQUENCE [LARGE SCALE GENOMIC DNA]</scope>
    <source>
        <strain evidence="2 3">ATCC 638</strain>
    </source>
</reference>
<comment type="caution">
    <text evidence="2">The sequence shown here is derived from an EMBL/GenBank/DDBJ whole genome shotgun (WGS) entry which is preliminary data.</text>
</comment>
<dbReference type="PATRIC" id="fig|1233171.3.peg.531"/>
<evidence type="ECO:0000256" key="1">
    <source>
        <dbReference type="SAM" id="SignalP"/>
    </source>
</evidence>
<proteinExistence type="predicted"/>
<keyword evidence="2" id="KW-0449">Lipoprotein</keyword>
<dbReference type="RefSeq" id="WP_021431917.1">
    <property type="nucleotide sequence ID" value="NZ_AVNC01000014.1"/>
</dbReference>